<dbReference type="EMBL" id="JAWJEJ010000001">
    <property type="protein sequence ID" value="MDV3457598.1"/>
    <property type="molecule type" value="Genomic_DNA"/>
</dbReference>
<proteinExistence type="predicted"/>
<keyword evidence="2" id="KW-1185">Reference proteome</keyword>
<gene>
    <name evidence="1" type="ORF">RZN05_11435</name>
</gene>
<reference evidence="1 2" key="1">
    <citation type="submission" date="2023-10" db="EMBL/GenBank/DDBJ databases">
        <title>Sphingomonas sp. HF-S4 16S ribosomal RNA gene Genome sequencing and assembly.</title>
        <authorList>
            <person name="Lee H."/>
        </authorList>
    </citation>
    <scope>NUCLEOTIDE SEQUENCE [LARGE SCALE GENOMIC DNA]</scope>
    <source>
        <strain evidence="1 2">HF-S4</strain>
    </source>
</reference>
<evidence type="ECO:0000313" key="2">
    <source>
        <dbReference type="Proteomes" id="UP001273531"/>
    </source>
</evidence>
<protein>
    <submittedName>
        <fullName evidence="1">Uncharacterized protein</fullName>
    </submittedName>
</protein>
<sequence length="222" mass="22351">MRKQRGCGAASPASFGGARRRGARALLAGAVALLAGCGDSGGEPDAAPSVVMLGNENELIVPRPAVANVAEVAVSALNLAPDGLALREDVATRPLRFGMARDAVTQAVAGAIGAPIEQGDSQECGAGPLAFASFRDGLGLYFQDGKFAGWDLDGRDGGGLVTAEGIGIGSTRKQLEAARKATVEDSTLGIEFAAGGISGLLSMRDPSGEITNLWAGATCIAR</sequence>
<dbReference type="Proteomes" id="UP001273531">
    <property type="component" value="Unassembled WGS sequence"/>
</dbReference>
<accession>A0ABU3Y8U6</accession>
<dbReference type="RefSeq" id="WP_317226739.1">
    <property type="nucleotide sequence ID" value="NZ_JAWJEJ010000001.1"/>
</dbReference>
<organism evidence="1 2">
    <name type="scientific">Sphingomonas agrestis</name>
    <dbReference type="NCBI Taxonomy" id="3080540"/>
    <lineage>
        <taxon>Bacteria</taxon>
        <taxon>Pseudomonadati</taxon>
        <taxon>Pseudomonadota</taxon>
        <taxon>Alphaproteobacteria</taxon>
        <taxon>Sphingomonadales</taxon>
        <taxon>Sphingomonadaceae</taxon>
        <taxon>Sphingomonas</taxon>
    </lineage>
</organism>
<evidence type="ECO:0000313" key="1">
    <source>
        <dbReference type="EMBL" id="MDV3457598.1"/>
    </source>
</evidence>
<comment type="caution">
    <text evidence="1">The sequence shown here is derived from an EMBL/GenBank/DDBJ whole genome shotgun (WGS) entry which is preliminary data.</text>
</comment>
<name>A0ABU3Y8U6_9SPHN</name>